<reference evidence="4" key="1">
    <citation type="journal article" date="2000" name="Mol. Biochem. Parasitol.">
        <title>Molecular characterisation of a Theileria lestoquardi gene encoding a candidate sporozoite vaccine antigen.</title>
        <authorList>
            <person name="Skilton R.A."/>
            <person name="Musoke A.J."/>
            <person name="Nene V."/>
            <person name="Wasawo D.P."/>
            <person name="Wells C.W."/>
            <person name="Spooner P.R."/>
            <person name="Bishop R.P."/>
            <person name="Osaso J."/>
            <person name="Nkonge C."/>
            <person name="Latif A."/>
            <person name="Morzaria S.P."/>
        </authorList>
    </citation>
    <scope>NUCLEOTIDE SEQUENCE</scope>
</reference>
<evidence type="ECO:0000256" key="3">
    <source>
        <dbReference type="SAM" id="SignalP"/>
    </source>
</evidence>
<feature type="transmembrane region" description="Helical" evidence="2">
    <location>
        <begin position="700"/>
        <end position="722"/>
    </location>
</feature>
<proteinExistence type="predicted"/>
<keyword evidence="3" id="KW-0732">Signal</keyword>
<feature type="region of interest" description="Disordered" evidence="1">
    <location>
        <begin position="87"/>
        <end position="186"/>
    </location>
</feature>
<feature type="region of interest" description="Disordered" evidence="1">
    <location>
        <begin position="577"/>
        <end position="688"/>
    </location>
</feature>
<dbReference type="Pfam" id="PF05642">
    <property type="entry name" value="Sporozoite_P67"/>
    <property type="match status" value="1"/>
</dbReference>
<gene>
    <name evidence="4" type="primary">SLAg1</name>
</gene>
<feature type="compositionally biased region" description="Low complexity" evidence="1">
    <location>
        <begin position="260"/>
        <end position="279"/>
    </location>
</feature>
<name>Q9NJQ7_THELE</name>
<evidence type="ECO:0000256" key="1">
    <source>
        <dbReference type="SAM" id="MobiDB-lite"/>
    </source>
</evidence>
<accession>Q9NJQ7</accession>
<feature type="region of interest" description="Disordered" evidence="1">
    <location>
        <begin position="234"/>
        <end position="302"/>
    </location>
</feature>
<feature type="compositionally biased region" description="Polar residues" evidence="1">
    <location>
        <begin position="615"/>
        <end position="628"/>
    </location>
</feature>
<keyword evidence="2" id="KW-0812">Transmembrane</keyword>
<evidence type="ECO:0000313" key="4">
    <source>
        <dbReference type="EMBL" id="AAF71142.1"/>
    </source>
</evidence>
<keyword evidence="2" id="KW-1133">Transmembrane helix</keyword>
<feature type="compositionally biased region" description="Polar residues" evidence="1">
    <location>
        <begin position="87"/>
        <end position="96"/>
    </location>
</feature>
<feature type="chain" id="PRO_5004330571" evidence="3">
    <location>
        <begin position="18"/>
        <end position="723"/>
    </location>
</feature>
<evidence type="ECO:0000256" key="2">
    <source>
        <dbReference type="SAM" id="Phobius"/>
    </source>
</evidence>
<feature type="region of interest" description="Disordered" evidence="1">
    <location>
        <begin position="533"/>
        <end position="559"/>
    </location>
</feature>
<organism evidence="4">
    <name type="scientific">Theileria lestoquardi</name>
    <dbReference type="NCBI Taxonomy" id="77054"/>
    <lineage>
        <taxon>Eukaryota</taxon>
        <taxon>Sar</taxon>
        <taxon>Alveolata</taxon>
        <taxon>Apicomplexa</taxon>
        <taxon>Aconoidasida</taxon>
        <taxon>Piroplasmida</taxon>
        <taxon>Theileriidae</taxon>
        <taxon>Theileria</taxon>
    </lineage>
</organism>
<dbReference type="EMBL" id="AF128526">
    <property type="protein sequence ID" value="AAF71142.1"/>
    <property type="molecule type" value="Genomic_DNA"/>
</dbReference>
<dbReference type="AlphaFoldDB" id="Q9NJQ7"/>
<keyword evidence="2" id="KW-0472">Membrane</keyword>
<dbReference type="InterPro" id="IPR008845">
    <property type="entry name" value="Sporozoite_P67"/>
</dbReference>
<sequence length="723" mass="76289">MIILHFLLTIQVIFVYGGDNIPAGESPRTSKPSPLVTLESAATQPSKDPFKTVIALSKATNVWKSAVSLSDDSKTVLTPVSEPIITRSFQEPVSQESELELETEMNSGDDGSRSGSEIDDDDNESTSSKGGKGSQKGQPAVSPSSGSTTIQTPTSTAVSQSDLGSSGSHDQETAQQDPAVSQSGVVGVPGLGAGGVGVPGGGGAGALPGVGVGRAGVLPGVGVGGLGGVPGVGIEGDEVDDAESPGVGIGGVRVGDAAASTSTTTPSSSTSTTTPSSSSNAVTRHTDSISGPIPSPGEPRAITGQMSEEEQFAAQFLRDFKPKPRRYEGPESETEKLKKFIFEEVKSLVETLINIKLAIANDLVEITEKLKNQNHVPKLKMLKTGQFDTKQKVANVLKGFNSLYFVIFMNLNLAKEVNEPEELAELLWRLNTIPNKVKKEFELALEKTKASEKKNELQEAFKSIVIGFKIAYYATNDILSSITNSVYYLIKLKNFGDDFVTEVRKSMQMVPHEKNLNGSSFIVKISEMNKKRIEVQDQTSTDESKGTEGGSLRGPDLTEDEVLKVLDELVKDVSEEQVGIGDLSDPSSRSPKEKPAKLGPSLVIKNVPSDPPKVTPTQPSNLPQVPTSNGTTNGQGNGTEGKDQQPASGNGTEGKDQQPASGNGTEGKDQQPASGNGEGGKDLKEGEKKEGIFQRIKNKILGSGFEVASVIIPMTTIIFSIVH</sequence>
<feature type="signal peptide" evidence="3">
    <location>
        <begin position="1"/>
        <end position="17"/>
    </location>
</feature>
<feature type="compositionally biased region" description="Basic and acidic residues" evidence="1">
    <location>
        <begin position="679"/>
        <end position="688"/>
    </location>
</feature>
<feature type="compositionally biased region" description="Polar residues" evidence="1">
    <location>
        <begin position="141"/>
        <end position="183"/>
    </location>
</feature>
<protein>
    <submittedName>
        <fullName evidence="4">Sporozoite antigen SLAg1</fullName>
    </submittedName>
</protein>